<dbReference type="AlphaFoldDB" id="A0A3M7PWI1"/>
<keyword evidence="1" id="KW-1133">Transmembrane helix</keyword>
<dbReference type="EMBL" id="REGN01008667">
    <property type="protein sequence ID" value="RNA03038.1"/>
    <property type="molecule type" value="Genomic_DNA"/>
</dbReference>
<feature type="transmembrane region" description="Helical" evidence="1">
    <location>
        <begin position="56"/>
        <end position="75"/>
    </location>
</feature>
<accession>A0A3M7PWI1</accession>
<protein>
    <submittedName>
        <fullName evidence="2">Uncharacterized protein</fullName>
    </submittedName>
</protein>
<keyword evidence="1" id="KW-0472">Membrane</keyword>
<proteinExistence type="predicted"/>
<keyword evidence="1" id="KW-0812">Transmembrane</keyword>
<comment type="caution">
    <text evidence="2">The sequence shown here is derived from an EMBL/GenBank/DDBJ whole genome shotgun (WGS) entry which is preliminary data.</text>
</comment>
<reference evidence="2 3" key="1">
    <citation type="journal article" date="2018" name="Sci. Rep.">
        <title>Genomic signatures of local adaptation to the degree of environmental predictability in rotifers.</title>
        <authorList>
            <person name="Franch-Gras L."/>
            <person name="Hahn C."/>
            <person name="Garcia-Roger E.M."/>
            <person name="Carmona M.J."/>
            <person name="Serra M."/>
            <person name="Gomez A."/>
        </authorList>
    </citation>
    <scope>NUCLEOTIDE SEQUENCE [LARGE SCALE GENOMIC DNA]</scope>
    <source>
        <strain evidence="2">HYR1</strain>
    </source>
</reference>
<keyword evidence="3" id="KW-1185">Reference proteome</keyword>
<sequence>MVLNKLKLLNVFDRLLELSERCVARGKRHSAPLLVKLVEEYKAGFESRYVEYPTTFLIAILLFLLSFVNCSIGLYNKKNLYTLGLSNAYHKNLHINPEHDFFFLKFNRRMLMASMKELKLGTFCKVLNAQANFLSSRFVMERGRELNKTYKM</sequence>
<evidence type="ECO:0000256" key="1">
    <source>
        <dbReference type="SAM" id="Phobius"/>
    </source>
</evidence>
<name>A0A3M7PWI1_BRAPC</name>
<evidence type="ECO:0000313" key="3">
    <source>
        <dbReference type="Proteomes" id="UP000276133"/>
    </source>
</evidence>
<dbReference type="Proteomes" id="UP000276133">
    <property type="component" value="Unassembled WGS sequence"/>
</dbReference>
<organism evidence="2 3">
    <name type="scientific">Brachionus plicatilis</name>
    <name type="common">Marine rotifer</name>
    <name type="synonym">Brachionus muelleri</name>
    <dbReference type="NCBI Taxonomy" id="10195"/>
    <lineage>
        <taxon>Eukaryota</taxon>
        <taxon>Metazoa</taxon>
        <taxon>Spiralia</taxon>
        <taxon>Gnathifera</taxon>
        <taxon>Rotifera</taxon>
        <taxon>Eurotatoria</taxon>
        <taxon>Monogononta</taxon>
        <taxon>Pseudotrocha</taxon>
        <taxon>Ploima</taxon>
        <taxon>Brachionidae</taxon>
        <taxon>Brachionus</taxon>
    </lineage>
</organism>
<gene>
    <name evidence="2" type="ORF">BpHYR1_046126</name>
</gene>
<evidence type="ECO:0000313" key="2">
    <source>
        <dbReference type="EMBL" id="RNA03038.1"/>
    </source>
</evidence>